<feature type="domain" description="ABC transporter" evidence="4">
    <location>
        <begin position="287"/>
        <end position="534"/>
    </location>
</feature>
<keyword evidence="6" id="KW-1185">Reference proteome</keyword>
<dbReference type="EMBL" id="AP025225">
    <property type="protein sequence ID" value="BDB96471.1"/>
    <property type="molecule type" value="Genomic_DNA"/>
</dbReference>
<dbReference type="NCBIfam" id="NF008453">
    <property type="entry name" value="PRK11308.1"/>
    <property type="match status" value="2"/>
</dbReference>
<dbReference type="Gene3D" id="3.40.50.300">
    <property type="entry name" value="P-loop containing nucleotide triphosphate hydrolases"/>
    <property type="match status" value="2"/>
</dbReference>
<evidence type="ECO:0000313" key="6">
    <source>
        <dbReference type="Proteomes" id="UP001320209"/>
    </source>
</evidence>
<evidence type="ECO:0000256" key="1">
    <source>
        <dbReference type="ARBA" id="ARBA00022448"/>
    </source>
</evidence>
<dbReference type="SMART" id="SM00382">
    <property type="entry name" value="AAA"/>
    <property type="match status" value="2"/>
</dbReference>
<dbReference type="Proteomes" id="UP001320209">
    <property type="component" value="Chromosome"/>
</dbReference>
<evidence type="ECO:0000256" key="3">
    <source>
        <dbReference type="ARBA" id="ARBA00022840"/>
    </source>
</evidence>
<keyword evidence="3 5" id="KW-0067">ATP-binding</keyword>
<protein>
    <submittedName>
        <fullName evidence="5">ABC transporter ATP-binding protein</fullName>
    </submittedName>
</protein>
<evidence type="ECO:0000259" key="4">
    <source>
        <dbReference type="PROSITE" id="PS50893"/>
    </source>
</evidence>
<feature type="domain" description="ABC transporter" evidence="4">
    <location>
        <begin position="9"/>
        <end position="260"/>
    </location>
</feature>
<organism evidence="5 6">
    <name type="scientific">Candidatus Hydrogenosomobacter endosymbioticus</name>
    <dbReference type="NCBI Taxonomy" id="2558174"/>
    <lineage>
        <taxon>Bacteria</taxon>
        <taxon>Pseudomonadati</taxon>
        <taxon>Pseudomonadota</taxon>
        <taxon>Alphaproteobacteria</taxon>
        <taxon>Holosporales</taxon>
        <taxon>Holosporaceae</taxon>
        <taxon>Candidatus Hydrogenosomobacter</taxon>
    </lineage>
</organism>
<dbReference type="Pfam" id="PF00005">
    <property type="entry name" value="ABC_tran"/>
    <property type="match status" value="2"/>
</dbReference>
<dbReference type="GO" id="GO:0005524">
    <property type="term" value="F:ATP binding"/>
    <property type="evidence" value="ECO:0007669"/>
    <property type="project" value="UniProtKB-KW"/>
</dbReference>
<dbReference type="SUPFAM" id="SSF52540">
    <property type="entry name" value="P-loop containing nucleoside triphosphate hydrolases"/>
    <property type="match status" value="2"/>
</dbReference>
<sequence>MTSRNSQLIEVSDLKVSFFSDMETVEAVRGVSFSVGKGDALAIVGESGSGKTISCLSLARLLPKSALYSGKVTIDGIDIFNASEQELCALRGSKIAYIFQEPLESLNPTKSLFQQLASPILAHSSRRIKHKELKEICVDMLDLTGLYGLRDRLNAFPHQISGGQRQRLMIAMALSCSPSLLIADEPTTALDVSIQAEILDTIASIREKRSMSLIVVTHNIGIVPRVADTVCVMRNGTIIERGKAKEISVHPQNPYTIKLVKSGNFEDISLFSDDSPKKNSRKIILDVRLLKVSAPDRESLFISGKERLIVNSVSFKISEGETLGVIGESGSGKTTIAMAVLRLIKSSGAIIFDGTDISNFSHKTMRKFRRNMQIVFQDPFSSLNPRRPVKKIISEGLFIHKIADSDREIDRLVDEALFDVGLDARFKNSYPHELSGGQRQRIAIARVLVLKPKLIVLDEPTSALDMTIQHEIIKLLLRLQKEYTLSYMFISHDLNVIRAVSHEIAVLRFGEIIEVKKNNDLFKLPENEYTVQLIRNSLL</sequence>
<evidence type="ECO:0000313" key="5">
    <source>
        <dbReference type="EMBL" id="BDB96471.1"/>
    </source>
</evidence>
<dbReference type="PROSITE" id="PS00211">
    <property type="entry name" value="ABC_TRANSPORTER_1"/>
    <property type="match status" value="2"/>
</dbReference>
<dbReference type="RefSeq" id="WP_236864862.1">
    <property type="nucleotide sequence ID" value="NZ_AP025225.1"/>
</dbReference>
<name>A0ABN6L3G4_9PROT</name>
<dbReference type="InterPro" id="IPR027417">
    <property type="entry name" value="P-loop_NTPase"/>
</dbReference>
<dbReference type="InterPro" id="IPR003439">
    <property type="entry name" value="ABC_transporter-like_ATP-bd"/>
</dbReference>
<reference evidence="5" key="1">
    <citation type="submission" date="2021-10" db="EMBL/GenBank/DDBJ databases">
        <title>Genome Sequence of The Candidatus Hydrogeosomobacter endosymbioticus, an Intracellular Bacterial Symbiont of the Anaerobic Ciliate GW7.</title>
        <authorList>
            <person name="Shiohama Y."/>
            <person name="Shinzato N."/>
        </authorList>
    </citation>
    <scope>NUCLEOTIDE SEQUENCE [LARGE SCALE GENOMIC DNA]</scope>
    <source>
        <strain evidence="5">200920</strain>
    </source>
</reference>
<dbReference type="InterPro" id="IPR017871">
    <property type="entry name" value="ABC_transporter-like_CS"/>
</dbReference>
<dbReference type="PROSITE" id="PS50893">
    <property type="entry name" value="ABC_TRANSPORTER_2"/>
    <property type="match status" value="2"/>
</dbReference>
<dbReference type="InterPro" id="IPR003593">
    <property type="entry name" value="AAA+_ATPase"/>
</dbReference>
<keyword evidence="1" id="KW-0813">Transport</keyword>
<keyword evidence="2" id="KW-0547">Nucleotide-binding</keyword>
<gene>
    <name evidence="5" type="primary">yejF</name>
    <name evidence="5" type="ORF">HYD_6040</name>
</gene>
<proteinExistence type="predicted"/>
<dbReference type="PANTHER" id="PTHR43776">
    <property type="entry name" value="TRANSPORT ATP-BINDING PROTEIN"/>
    <property type="match status" value="1"/>
</dbReference>
<evidence type="ECO:0000256" key="2">
    <source>
        <dbReference type="ARBA" id="ARBA00022741"/>
    </source>
</evidence>
<dbReference type="CDD" id="cd03257">
    <property type="entry name" value="ABC_NikE_OppD_transporters"/>
    <property type="match status" value="2"/>
</dbReference>
<dbReference type="InterPro" id="IPR050319">
    <property type="entry name" value="ABC_transp_ATP-bind"/>
</dbReference>
<accession>A0ABN6L3G4</accession>